<protein>
    <submittedName>
        <fullName evidence="1">Uncharacterized protein</fullName>
    </submittedName>
</protein>
<evidence type="ECO:0000313" key="2">
    <source>
        <dbReference type="Proteomes" id="UP000323297"/>
    </source>
</evidence>
<accession>A0A5B0SS30</accession>
<comment type="caution">
    <text evidence="1">The sequence shown here is derived from an EMBL/GenBank/DDBJ whole genome shotgun (WGS) entry which is preliminary data.</text>
</comment>
<dbReference type="AlphaFoldDB" id="A0A5B0SS30"/>
<dbReference type="Pfam" id="PF03923">
    <property type="entry name" value="Lipoprotein_16"/>
    <property type="match status" value="1"/>
</dbReference>
<reference evidence="1 2" key="1">
    <citation type="submission" date="2019-08" db="EMBL/GenBank/DDBJ databases">
        <title>Draft genome sequence of Citrobacter portucalensis strain isolated from green turtle.</title>
        <authorList>
            <person name="Fernandes M.R."/>
            <person name="Sellera F.P."/>
            <person name="Goldeberg D.W."/>
            <person name="Costa D.C."/>
            <person name="Lincopan N."/>
        </authorList>
    </citation>
    <scope>NUCLEOTIDE SEQUENCE [LARGE SCALE GENOMIC DNA]</scope>
    <source>
        <strain evidence="1 2">TV06</strain>
    </source>
</reference>
<feature type="non-terminal residue" evidence="1">
    <location>
        <position position="1"/>
    </location>
</feature>
<organism evidence="1 2">
    <name type="scientific">Citrobacter portucalensis</name>
    <dbReference type="NCBI Taxonomy" id="1639133"/>
    <lineage>
        <taxon>Bacteria</taxon>
        <taxon>Pseudomonadati</taxon>
        <taxon>Pseudomonadota</taxon>
        <taxon>Gammaproteobacteria</taxon>
        <taxon>Enterobacterales</taxon>
        <taxon>Enterobacteriaceae</taxon>
        <taxon>Citrobacter</taxon>
        <taxon>Citrobacter freundii complex</taxon>
    </lineage>
</organism>
<sequence>VMLAGCAPPPTPIEVAPQITLPQQAPSLIGVTGSINGAAQRQDEALAKVTRDNQLVPLNASRDLRFLLHEVLVKQMTARAYM</sequence>
<dbReference type="Proteomes" id="UP000323297">
    <property type="component" value="Unassembled WGS sequence"/>
</dbReference>
<proteinExistence type="predicted"/>
<gene>
    <name evidence="1" type="ORF">D3H66_26610</name>
</gene>
<dbReference type="InterPro" id="IPR005619">
    <property type="entry name" value="Uncharacterised_YajG"/>
</dbReference>
<evidence type="ECO:0000313" key="1">
    <source>
        <dbReference type="EMBL" id="KAA1139534.1"/>
    </source>
</evidence>
<dbReference type="EMBL" id="VTZD01000209">
    <property type="protein sequence ID" value="KAA1139534.1"/>
    <property type="molecule type" value="Genomic_DNA"/>
</dbReference>
<feature type="non-terminal residue" evidence="1">
    <location>
        <position position="82"/>
    </location>
</feature>
<name>A0A5B0SS30_9ENTR</name>